<dbReference type="RefSeq" id="WP_344320586.1">
    <property type="nucleotide sequence ID" value="NZ_BAAASZ010000006.1"/>
</dbReference>
<evidence type="ECO:0000313" key="3">
    <source>
        <dbReference type="Proteomes" id="UP001501638"/>
    </source>
</evidence>
<proteinExistence type="predicted"/>
<accession>A0ABP5WH90</accession>
<keyword evidence="3" id="KW-1185">Reference proteome</keyword>
<name>A0ABP5WH90_9ACTN</name>
<organism evidence="2 3">
    <name type="scientific">Streptomyces macrosporus</name>
    <dbReference type="NCBI Taxonomy" id="44032"/>
    <lineage>
        <taxon>Bacteria</taxon>
        <taxon>Bacillati</taxon>
        <taxon>Actinomycetota</taxon>
        <taxon>Actinomycetes</taxon>
        <taxon>Kitasatosporales</taxon>
        <taxon>Streptomycetaceae</taxon>
        <taxon>Streptomyces</taxon>
    </lineage>
</organism>
<sequence>MIGALARLVLTRARTGHLPARERKLLERAEGALAPEAYAVLLAVSGDDRRRLPELIAGLSEEQRRSCVPHLKAWRALLREAWGRDTRPRRRALLVAGAGCHTGAAAAARWLASDDLGLLEPFDVHLLLTVLADRPAPWLGDVAHRLADRVRPDDAGRRWAHHALAERLVLLAGCPVPTGDGFVLAWVRERMFPERSLLWPGVAGGAPTPPRPSVVGVRIGTLVERLRADPFLDALVPRLFEVDGVGALLNGRGTAPGADGSSWSEALVDLAAEGRLERAALIDGCLSRLLRGGRPGELRAFLALLTALDPADDECAARATALLRLLPDAPSTVASFAQQRLAALDAAGRLDAGHLTEASRAVLFRPEKKLVRAQLAWLDAVARRDRDRAGAVVLAAADALGHEDTALQERALNLIGRHLRHAGEAVRGEPAAAAAALDPSLRPRAAELPGPAVSGGESTAPAEDVLPPVSEPAPMPPPPASAAEAAEEVNAVLTAAEAAEHSAAAVPRGPDPWAFERALDGLVRHAHRDRRGLVRALRPIVRAHPWHDHHDEWWGDAGAGELRFVVAVLCGEAPGDDPAAPGSEAVAHLRLQDLTPFGRVLAARLLEAAWRVVDDPPPFLLATPTTVDGRIDPAELVARLAEYERTGARPGPCDLDQALLRLDPAAVTPEVLAAAGRLDTPAGRRLCTWLAAGGPSPAEPVREVRTVRSVGHGTAVPRVVLSAPAPTVPCEPAPGFRRLLGAYDAPDRRNTSAWYSGVRLWPSVLPVHRELLALHLQPTLAAAADDGLRGGAALLPVLAEAGGAAGRAVHLGLAHALGARHPEDRIAAVDALLALAARGDLDAARLGRDVAETVSVGTVKPNRLLESLRQAAGAGAPGTVWSVLAAALPGLLTAEKPPRGLPDLLALGVECARGSGARGAVAEVTAVAARSDGGRLVRQARLLRDVLEPPAA</sequence>
<evidence type="ECO:0000256" key="1">
    <source>
        <dbReference type="SAM" id="MobiDB-lite"/>
    </source>
</evidence>
<feature type="compositionally biased region" description="Pro residues" evidence="1">
    <location>
        <begin position="469"/>
        <end position="480"/>
    </location>
</feature>
<comment type="caution">
    <text evidence="2">The sequence shown here is derived from an EMBL/GenBank/DDBJ whole genome shotgun (WGS) entry which is preliminary data.</text>
</comment>
<reference evidence="3" key="1">
    <citation type="journal article" date="2019" name="Int. J. Syst. Evol. Microbiol.">
        <title>The Global Catalogue of Microorganisms (GCM) 10K type strain sequencing project: providing services to taxonomists for standard genome sequencing and annotation.</title>
        <authorList>
            <consortium name="The Broad Institute Genomics Platform"/>
            <consortium name="The Broad Institute Genome Sequencing Center for Infectious Disease"/>
            <person name="Wu L."/>
            <person name="Ma J."/>
        </authorList>
    </citation>
    <scope>NUCLEOTIDE SEQUENCE [LARGE SCALE GENOMIC DNA]</scope>
    <source>
        <strain evidence="3">JCM 6305</strain>
    </source>
</reference>
<feature type="region of interest" description="Disordered" evidence="1">
    <location>
        <begin position="439"/>
        <end position="484"/>
    </location>
</feature>
<dbReference type="Proteomes" id="UP001501638">
    <property type="component" value="Unassembled WGS sequence"/>
</dbReference>
<gene>
    <name evidence="2" type="ORF">GCM10010405_07530</name>
</gene>
<evidence type="ECO:0000313" key="2">
    <source>
        <dbReference type="EMBL" id="GAA2427422.1"/>
    </source>
</evidence>
<protein>
    <submittedName>
        <fullName evidence="2">DUF6493 family protein</fullName>
    </submittedName>
</protein>
<dbReference type="EMBL" id="BAAASZ010000006">
    <property type="protein sequence ID" value="GAA2427422.1"/>
    <property type="molecule type" value="Genomic_DNA"/>
</dbReference>